<evidence type="ECO:0000256" key="8">
    <source>
        <dbReference type="ARBA" id="ARBA00048679"/>
    </source>
</evidence>
<dbReference type="AlphaFoldDB" id="A0A9P9ERV4"/>
<keyword evidence="2" id="KW-0723">Serine/threonine-protein kinase</keyword>
<dbReference type="EC" id="2.7.11.1" evidence="1"/>
<evidence type="ECO:0000256" key="7">
    <source>
        <dbReference type="ARBA" id="ARBA00047899"/>
    </source>
</evidence>
<accession>A0A9P9ERV4</accession>
<dbReference type="GO" id="GO:0005524">
    <property type="term" value="F:ATP binding"/>
    <property type="evidence" value="ECO:0007669"/>
    <property type="project" value="UniProtKB-KW"/>
</dbReference>
<keyword evidence="11" id="KW-1185">Reference proteome</keyword>
<comment type="catalytic activity">
    <reaction evidence="8">
        <text>L-seryl-[protein] + ATP = O-phospho-L-seryl-[protein] + ADP + H(+)</text>
        <dbReference type="Rhea" id="RHEA:17989"/>
        <dbReference type="Rhea" id="RHEA-COMP:9863"/>
        <dbReference type="Rhea" id="RHEA-COMP:11604"/>
        <dbReference type="ChEBI" id="CHEBI:15378"/>
        <dbReference type="ChEBI" id="CHEBI:29999"/>
        <dbReference type="ChEBI" id="CHEBI:30616"/>
        <dbReference type="ChEBI" id="CHEBI:83421"/>
        <dbReference type="ChEBI" id="CHEBI:456216"/>
        <dbReference type="EC" id="2.7.11.1"/>
    </reaction>
</comment>
<comment type="caution">
    <text evidence="10">The sequence shown here is derived from an EMBL/GenBank/DDBJ whole genome shotgun (WGS) entry which is preliminary data.</text>
</comment>
<sequence>MFFSQEKLRQHFGNPSQIKRLLACECSYCKRSRERFSELDTKSLTSTSGGPLFLALLVYLSKLHFVYPWMVSKFRNKDFPYAASFLHKTEELQSYFETAEKKALFDDACRQAVEMFDPVILDFSAEPVPEYKNYERMDRFPFCDVQDLERGSFGRLRRFEIYQEYCRDEIRDHMKKYPGSISSRGSDRKLLFASKSVHKSLGDDTRTESDILRMVARIKKPEAQHIVTLLTCYSWQDHIYFVFPYIESDLYILLNESKIRHELPKVSTTQPLPKHWLWEQMVGVSHGLSTIHTGMENPFEDVEGQVIACHFDLKPANILITADKKLKITDFGRSYIRLVGEGDQVESSYNSGDMKYAPPESQLHEKPACDLAKGKESVDTEVRRRHDDITALLNYDIWSLACIMTEVLLYVFDRPDRQLDNQPDQATPLEEFHKDIQNTPMTNRFFNQGSSLKSCVKTAIDGFQQRFREEAAHHRYITDVAQLLLGMFDGDRHERLSSDEVVKRLESASATYETLLRTQGDPLASKVLGYTVPNDWAELGWVNDSGSIMSFAEMGDVRIEAVDRATTITCYRDQPCRFRLFKRPAHRLPAQRSFLLVWAREGVETVDFQESETGAKPFHLGQTDRILVTFPAWCFQPTYLFQENKSDCMLFRADERFEGLAYIFTFRRSRDGEAHFLFTETQALTKPDLYNFQGTFLEKRVLHDDE</sequence>
<keyword evidence="3" id="KW-0808">Transferase</keyword>
<evidence type="ECO:0000313" key="11">
    <source>
        <dbReference type="Proteomes" id="UP000738349"/>
    </source>
</evidence>
<dbReference type="OrthoDB" id="248923at2759"/>
<evidence type="ECO:0000256" key="5">
    <source>
        <dbReference type="ARBA" id="ARBA00022777"/>
    </source>
</evidence>
<evidence type="ECO:0000259" key="9">
    <source>
        <dbReference type="PROSITE" id="PS50011"/>
    </source>
</evidence>
<dbReference type="EMBL" id="JAGMUV010000010">
    <property type="protein sequence ID" value="KAH7142070.1"/>
    <property type="molecule type" value="Genomic_DNA"/>
</dbReference>
<dbReference type="InterPro" id="IPR000719">
    <property type="entry name" value="Prot_kinase_dom"/>
</dbReference>
<dbReference type="PANTHER" id="PTHR43671">
    <property type="entry name" value="SERINE/THREONINE-PROTEIN KINASE NEK"/>
    <property type="match status" value="1"/>
</dbReference>
<evidence type="ECO:0000256" key="4">
    <source>
        <dbReference type="ARBA" id="ARBA00022741"/>
    </source>
</evidence>
<feature type="domain" description="Protein kinase" evidence="9">
    <location>
        <begin position="142"/>
        <end position="515"/>
    </location>
</feature>
<gene>
    <name evidence="10" type="ORF">EDB81DRAFT_653485</name>
</gene>
<dbReference type="GO" id="GO:0004674">
    <property type="term" value="F:protein serine/threonine kinase activity"/>
    <property type="evidence" value="ECO:0007669"/>
    <property type="project" value="UniProtKB-KW"/>
</dbReference>
<proteinExistence type="predicted"/>
<dbReference type="Proteomes" id="UP000738349">
    <property type="component" value="Unassembled WGS sequence"/>
</dbReference>
<evidence type="ECO:0000256" key="6">
    <source>
        <dbReference type="ARBA" id="ARBA00022840"/>
    </source>
</evidence>
<evidence type="ECO:0000256" key="1">
    <source>
        <dbReference type="ARBA" id="ARBA00012513"/>
    </source>
</evidence>
<reference evidence="10" key="1">
    <citation type="journal article" date="2021" name="Nat. Commun.">
        <title>Genetic determinants of endophytism in the Arabidopsis root mycobiome.</title>
        <authorList>
            <person name="Mesny F."/>
            <person name="Miyauchi S."/>
            <person name="Thiergart T."/>
            <person name="Pickel B."/>
            <person name="Atanasova L."/>
            <person name="Karlsson M."/>
            <person name="Huettel B."/>
            <person name="Barry K.W."/>
            <person name="Haridas S."/>
            <person name="Chen C."/>
            <person name="Bauer D."/>
            <person name="Andreopoulos W."/>
            <person name="Pangilinan J."/>
            <person name="LaButti K."/>
            <person name="Riley R."/>
            <person name="Lipzen A."/>
            <person name="Clum A."/>
            <person name="Drula E."/>
            <person name="Henrissat B."/>
            <person name="Kohler A."/>
            <person name="Grigoriev I.V."/>
            <person name="Martin F.M."/>
            <person name="Hacquard S."/>
        </authorList>
    </citation>
    <scope>NUCLEOTIDE SEQUENCE</scope>
    <source>
        <strain evidence="10">MPI-CAGE-AT-0147</strain>
    </source>
</reference>
<dbReference type="InterPro" id="IPR050660">
    <property type="entry name" value="NEK_Ser/Thr_kinase"/>
</dbReference>
<keyword evidence="6" id="KW-0067">ATP-binding</keyword>
<dbReference type="PANTHER" id="PTHR43671:SF98">
    <property type="entry name" value="SERINE_THREONINE-PROTEIN KINASE NEK11"/>
    <property type="match status" value="1"/>
</dbReference>
<keyword evidence="5 10" id="KW-0418">Kinase</keyword>
<dbReference type="InterPro" id="IPR011009">
    <property type="entry name" value="Kinase-like_dom_sf"/>
</dbReference>
<evidence type="ECO:0000256" key="3">
    <source>
        <dbReference type="ARBA" id="ARBA00022679"/>
    </source>
</evidence>
<dbReference type="Gene3D" id="1.10.510.10">
    <property type="entry name" value="Transferase(Phosphotransferase) domain 1"/>
    <property type="match status" value="1"/>
</dbReference>
<evidence type="ECO:0000256" key="2">
    <source>
        <dbReference type="ARBA" id="ARBA00022527"/>
    </source>
</evidence>
<keyword evidence="4" id="KW-0547">Nucleotide-binding</keyword>
<protein>
    <recommendedName>
        <fullName evidence="1">non-specific serine/threonine protein kinase</fullName>
        <ecNumber evidence="1">2.7.11.1</ecNumber>
    </recommendedName>
</protein>
<organism evidence="10 11">
    <name type="scientific">Dactylonectria macrodidyma</name>
    <dbReference type="NCBI Taxonomy" id="307937"/>
    <lineage>
        <taxon>Eukaryota</taxon>
        <taxon>Fungi</taxon>
        <taxon>Dikarya</taxon>
        <taxon>Ascomycota</taxon>
        <taxon>Pezizomycotina</taxon>
        <taxon>Sordariomycetes</taxon>
        <taxon>Hypocreomycetidae</taxon>
        <taxon>Hypocreales</taxon>
        <taxon>Nectriaceae</taxon>
        <taxon>Dactylonectria</taxon>
    </lineage>
</organism>
<name>A0A9P9ERV4_9HYPO</name>
<evidence type="ECO:0000313" key="10">
    <source>
        <dbReference type="EMBL" id="KAH7142070.1"/>
    </source>
</evidence>
<dbReference type="SMART" id="SM00220">
    <property type="entry name" value="S_TKc"/>
    <property type="match status" value="1"/>
</dbReference>
<comment type="catalytic activity">
    <reaction evidence="7">
        <text>L-threonyl-[protein] + ATP = O-phospho-L-threonyl-[protein] + ADP + H(+)</text>
        <dbReference type="Rhea" id="RHEA:46608"/>
        <dbReference type="Rhea" id="RHEA-COMP:11060"/>
        <dbReference type="Rhea" id="RHEA-COMP:11605"/>
        <dbReference type="ChEBI" id="CHEBI:15378"/>
        <dbReference type="ChEBI" id="CHEBI:30013"/>
        <dbReference type="ChEBI" id="CHEBI:30616"/>
        <dbReference type="ChEBI" id="CHEBI:61977"/>
        <dbReference type="ChEBI" id="CHEBI:456216"/>
        <dbReference type="EC" id="2.7.11.1"/>
    </reaction>
</comment>
<dbReference type="PROSITE" id="PS50011">
    <property type="entry name" value="PROTEIN_KINASE_DOM"/>
    <property type="match status" value="1"/>
</dbReference>
<dbReference type="Pfam" id="PF00069">
    <property type="entry name" value="Pkinase"/>
    <property type="match status" value="1"/>
</dbReference>
<dbReference type="SUPFAM" id="SSF56112">
    <property type="entry name" value="Protein kinase-like (PK-like)"/>
    <property type="match status" value="1"/>
</dbReference>